<dbReference type="InterPro" id="IPR003108">
    <property type="entry name" value="GAR_dom"/>
</dbReference>
<dbReference type="PANTHER" id="PTHR46756">
    <property type="entry name" value="TRANSGELIN"/>
    <property type="match status" value="1"/>
</dbReference>
<feature type="region of interest" description="Disordered" evidence="5">
    <location>
        <begin position="268"/>
        <end position="353"/>
    </location>
</feature>
<reference evidence="8" key="2">
    <citation type="submission" date="2020-11" db="EMBL/GenBank/DDBJ databases">
        <authorList>
            <person name="McCartney M.A."/>
            <person name="Auch B."/>
            <person name="Kono T."/>
            <person name="Mallez S."/>
            <person name="Becker A."/>
            <person name="Gohl D.M."/>
            <person name="Silverstein K.A.T."/>
            <person name="Koren S."/>
            <person name="Bechman K.B."/>
            <person name="Herman A."/>
            <person name="Abrahante J.E."/>
            <person name="Garbe J."/>
        </authorList>
    </citation>
    <scope>NUCLEOTIDE SEQUENCE</scope>
    <source>
        <strain evidence="8">Duluth1</strain>
        <tissue evidence="8">Whole animal</tissue>
    </source>
</reference>
<feature type="compositionally biased region" description="Low complexity" evidence="5">
    <location>
        <begin position="1050"/>
        <end position="1060"/>
    </location>
</feature>
<feature type="compositionally biased region" description="Polar residues" evidence="5">
    <location>
        <begin position="336"/>
        <end position="353"/>
    </location>
</feature>
<dbReference type="OrthoDB" id="206130at2759"/>
<feature type="compositionally biased region" description="Polar residues" evidence="5">
    <location>
        <begin position="556"/>
        <end position="572"/>
    </location>
</feature>
<feature type="compositionally biased region" description="Polar residues" evidence="5">
    <location>
        <begin position="609"/>
        <end position="621"/>
    </location>
</feature>
<feature type="compositionally biased region" description="Low complexity" evidence="5">
    <location>
        <begin position="1151"/>
        <end position="1168"/>
    </location>
</feature>
<feature type="compositionally biased region" description="Polar residues" evidence="5">
    <location>
        <begin position="432"/>
        <end position="444"/>
    </location>
</feature>
<dbReference type="Gene3D" id="1.10.418.10">
    <property type="entry name" value="Calponin-like domain"/>
    <property type="match status" value="1"/>
</dbReference>
<reference evidence="8" key="1">
    <citation type="journal article" date="2019" name="bioRxiv">
        <title>The Genome of the Zebra Mussel, Dreissena polymorpha: A Resource for Invasive Species Research.</title>
        <authorList>
            <person name="McCartney M.A."/>
            <person name="Auch B."/>
            <person name="Kono T."/>
            <person name="Mallez S."/>
            <person name="Zhang Y."/>
            <person name="Obille A."/>
            <person name="Becker A."/>
            <person name="Abrahante J.E."/>
            <person name="Garbe J."/>
            <person name="Badalamenti J.P."/>
            <person name="Herman A."/>
            <person name="Mangelson H."/>
            <person name="Liachko I."/>
            <person name="Sullivan S."/>
            <person name="Sone E.D."/>
            <person name="Koren S."/>
            <person name="Silverstein K.A.T."/>
            <person name="Beckman K.B."/>
            <person name="Gohl D.M."/>
        </authorList>
    </citation>
    <scope>NUCLEOTIDE SEQUENCE</scope>
    <source>
        <strain evidence="8">Duluth1</strain>
        <tissue evidence="8">Whole animal</tissue>
    </source>
</reference>
<feature type="region of interest" description="Disordered" evidence="5">
    <location>
        <begin position="422"/>
        <end position="444"/>
    </location>
</feature>
<dbReference type="PROSITE" id="PS50021">
    <property type="entry name" value="CH"/>
    <property type="match status" value="1"/>
</dbReference>
<dbReference type="SMART" id="SM00243">
    <property type="entry name" value="GAS2"/>
    <property type="match status" value="1"/>
</dbReference>
<dbReference type="InterPro" id="IPR036534">
    <property type="entry name" value="GAR_dom_sf"/>
</dbReference>
<feature type="compositionally biased region" description="Low complexity" evidence="5">
    <location>
        <begin position="1267"/>
        <end position="1282"/>
    </location>
</feature>
<accession>A0A9D4N842</accession>
<dbReference type="InterPro" id="IPR001715">
    <property type="entry name" value="CH_dom"/>
</dbReference>
<dbReference type="SUPFAM" id="SSF143575">
    <property type="entry name" value="GAS2 domain-like"/>
    <property type="match status" value="1"/>
</dbReference>
<feature type="domain" description="Calponin-homology (CH)" evidence="6">
    <location>
        <begin position="28"/>
        <end position="161"/>
    </location>
</feature>
<dbReference type="GO" id="GO:0005737">
    <property type="term" value="C:cytoplasm"/>
    <property type="evidence" value="ECO:0007669"/>
    <property type="project" value="TreeGrafter"/>
</dbReference>
<feature type="compositionally biased region" description="Polar residues" evidence="5">
    <location>
        <begin position="297"/>
        <end position="310"/>
    </location>
</feature>
<evidence type="ECO:0000259" key="7">
    <source>
        <dbReference type="PROSITE" id="PS51460"/>
    </source>
</evidence>
<feature type="region of interest" description="Disordered" evidence="5">
    <location>
        <begin position="510"/>
        <end position="621"/>
    </location>
</feature>
<dbReference type="GO" id="GO:0008093">
    <property type="term" value="F:cytoskeletal anchor activity"/>
    <property type="evidence" value="ECO:0007669"/>
    <property type="project" value="TreeGrafter"/>
</dbReference>
<evidence type="ECO:0000313" key="9">
    <source>
        <dbReference type="Proteomes" id="UP000828390"/>
    </source>
</evidence>
<comment type="subcellular location">
    <subcellularLocation>
        <location evidence="1">Cytoplasm</location>
        <location evidence="1">Cytoskeleton</location>
    </subcellularLocation>
</comment>
<dbReference type="Gene3D" id="3.30.920.20">
    <property type="entry name" value="Gas2-like domain"/>
    <property type="match status" value="1"/>
</dbReference>
<sequence>MSAEAVTGLLVLEPKPLRPFRSKDEYVYAMKEDLAEWFATLYTGLVINADNFLTELETGVLLCKHANQLRQFVDEQKTRGVYETLNSNFVRDIQIPGYTVQYRTDVKSGTFLARDNISNFITWTARLGIPEVLRFETDDLVLCKNERSVVLCLLEVARIGAKFGMLAPTIVRMEEEIESEIETGKPPAQIITCDVKSLDELVQELVGRCTCPRQFAIIKVGEGKYKIGDNQTLVFVRILRKHVMIRVGGGWDTLEHYLDRHDPCRCGYQGGGRPGVRSAVQTRRSSTPSVPQPKTPQPSRKFSATSTPLSSRAGHSDATAARPPSPRMRSLSPSPKNSTVSTDIFQTNNVKMNTPRLNKKQSIAYAAPYKANTRNADHMFNEDILDAAPISNGALSEKNMFAQEAGLLSTSLGLRHSLDGDDLKGHSSSSSATHLSKNNTPNIEMATETSNFAIDKISTMSLGEFKNLLNSTLTVPNNVGQRCESPFSQSSGDSYKANIDQKGECRIPKAETHYSRVSSRLSSKHNLDSSSGYSTSSPSSDKTTKSTTYSAKSATLDSVQTSKRTDYKSQYSDVPFKKSFTPDNSKTSTRVNKRLDQNDDVFNRKETETLTQTSASTLTNKTSNTSANKIARQKDLYSVNDISTEPTLNIKPQNVSYVSVSYDEVKNDSVDNEIDDINTHRHILEKKEADSPLDISNRPKTPSGRTTPSCIPRPVTPKLPKKSSLSTPVEIRNRTGLPPTPRKTSVAHANEIARSADKIKEQTYRDIFRKRSTTPSIECSPHSSASLRRAVTPGPYLRSSFSLDLTSDQTSFIETHVLTKEHIQTEKKETTAEPVIVVSVDRTANKHTLSLTNQRVESTPDKPVVKSKVLARARTPHNDKAKIRMAEISREKRPQSVEPSQLFLKTNKPEEKSYDRTQEWVQTTARQTKVKQPKAFNVRRAMTPNSLLLTDSINAEPRSLDEIKAALTLPIHTLKEINTEQLEAPPEDPEMYAKMEQLFHELRQQELKNSVNETPGDGVVTNSSCPRSESSKSDRSNQNSKRSAEKEPVSTSRSQSRKSSLCQMKNVSTKMSNSGSDSLRKRSSVSGSSTSEKANTRSPSPSPHINANQRPPSPINTASRKSNPVSEKVSLNQQRTDSSVRKAFPVKQITSRPASPSSYLQSSRASSQCRDGSMRPESTPPYKSNPESPTNGSDTHPRTQIASRPASPFGHRQSSRASSQSRDGSMRPESTSSYNSNPESPASGSETHPRTQIGSRPASPFGHRQSSRASNHSSAGSARSESTPPYNCNREEPVSGSVVNDSNTIVKKIKEIIKVQPRKDKVDGQKKTKIPAPRSLSQLGKSKSVCNLLEFSTGLHAIDNNVCSGTLVDDKSTGSFSDTISRKLATPLTTGRSSLIRKESMEKNRTTAGLFVRTLSTERKDSIGNLSGEECYV</sequence>
<dbReference type="Proteomes" id="UP000828390">
    <property type="component" value="Unassembled WGS sequence"/>
</dbReference>
<comment type="caution">
    <text evidence="8">The sequence shown here is derived from an EMBL/GenBank/DDBJ whole genome shotgun (WGS) entry which is preliminary data.</text>
</comment>
<feature type="compositionally biased region" description="Polar residues" evidence="5">
    <location>
        <begin position="1092"/>
        <end position="1137"/>
    </location>
</feature>
<dbReference type="Pfam" id="PF02187">
    <property type="entry name" value="GAS2"/>
    <property type="match status" value="1"/>
</dbReference>
<dbReference type="EMBL" id="JAIWYP010000001">
    <property type="protein sequence ID" value="KAH3890765.1"/>
    <property type="molecule type" value="Genomic_DNA"/>
</dbReference>
<comment type="similarity">
    <text evidence="4">Belongs to the GAS2 family.</text>
</comment>
<dbReference type="GO" id="GO:0035371">
    <property type="term" value="C:microtubule plus-end"/>
    <property type="evidence" value="ECO:0007669"/>
    <property type="project" value="TreeGrafter"/>
</dbReference>
<dbReference type="Pfam" id="PF00307">
    <property type="entry name" value="CH"/>
    <property type="match status" value="1"/>
</dbReference>
<dbReference type="CDD" id="cd21268">
    <property type="entry name" value="CH_GAS2L1_2"/>
    <property type="match status" value="1"/>
</dbReference>
<feature type="compositionally biased region" description="Low complexity" evidence="5">
    <location>
        <begin position="528"/>
        <end position="555"/>
    </location>
</feature>
<dbReference type="GO" id="GO:0031110">
    <property type="term" value="P:regulation of microtubule polymerization or depolymerization"/>
    <property type="evidence" value="ECO:0007669"/>
    <property type="project" value="TreeGrafter"/>
</dbReference>
<organism evidence="8 9">
    <name type="scientific">Dreissena polymorpha</name>
    <name type="common">Zebra mussel</name>
    <name type="synonym">Mytilus polymorpha</name>
    <dbReference type="NCBI Taxonomy" id="45954"/>
    <lineage>
        <taxon>Eukaryota</taxon>
        <taxon>Metazoa</taxon>
        <taxon>Spiralia</taxon>
        <taxon>Lophotrochozoa</taxon>
        <taxon>Mollusca</taxon>
        <taxon>Bivalvia</taxon>
        <taxon>Autobranchia</taxon>
        <taxon>Heteroconchia</taxon>
        <taxon>Euheterodonta</taxon>
        <taxon>Imparidentia</taxon>
        <taxon>Neoheterodontei</taxon>
        <taxon>Myida</taxon>
        <taxon>Dreissenoidea</taxon>
        <taxon>Dreissenidae</taxon>
        <taxon>Dreissena</taxon>
    </lineage>
</organism>
<evidence type="ECO:0000256" key="1">
    <source>
        <dbReference type="ARBA" id="ARBA00004245"/>
    </source>
</evidence>
<feature type="region of interest" description="Disordered" evidence="5">
    <location>
        <begin position="1009"/>
        <end position="1297"/>
    </location>
</feature>
<dbReference type="PROSITE" id="PS51460">
    <property type="entry name" value="GAR"/>
    <property type="match status" value="1"/>
</dbReference>
<proteinExistence type="inferred from homology"/>
<feature type="compositionally biased region" description="Polar residues" evidence="5">
    <location>
        <begin position="698"/>
        <end position="709"/>
    </location>
</feature>
<evidence type="ECO:0000256" key="5">
    <source>
        <dbReference type="SAM" id="MobiDB-lite"/>
    </source>
</evidence>
<feature type="domain" description="GAR" evidence="7">
    <location>
        <begin position="193"/>
        <end position="265"/>
    </location>
</feature>
<dbReference type="GO" id="GO:0001578">
    <property type="term" value="P:microtubule bundle formation"/>
    <property type="evidence" value="ECO:0007669"/>
    <property type="project" value="TreeGrafter"/>
</dbReference>
<feature type="compositionally biased region" description="Basic and acidic residues" evidence="5">
    <location>
        <begin position="593"/>
        <end position="608"/>
    </location>
</feature>
<dbReference type="InterPro" id="IPR036872">
    <property type="entry name" value="CH_dom_sf"/>
</dbReference>
<gene>
    <name evidence="8" type="ORF">DPMN_014853</name>
</gene>
<dbReference type="GO" id="GO:0008017">
    <property type="term" value="F:microtubule binding"/>
    <property type="evidence" value="ECO:0007669"/>
    <property type="project" value="InterPro"/>
</dbReference>
<evidence type="ECO:0000256" key="4">
    <source>
        <dbReference type="ARBA" id="ARBA00038441"/>
    </source>
</evidence>
<dbReference type="PANTHER" id="PTHR46756:SF18">
    <property type="entry name" value="GAS2-LIKE PROTEIN PICKLED EGGS"/>
    <property type="match status" value="1"/>
</dbReference>
<name>A0A9D4N842_DREPO</name>
<evidence type="ECO:0008006" key="10">
    <source>
        <dbReference type="Google" id="ProtNLM"/>
    </source>
</evidence>
<evidence type="ECO:0000256" key="2">
    <source>
        <dbReference type="ARBA" id="ARBA00022490"/>
    </source>
</evidence>
<dbReference type="GO" id="GO:0051764">
    <property type="term" value="P:actin crosslink formation"/>
    <property type="evidence" value="ECO:0007669"/>
    <property type="project" value="TreeGrafter"/>
</dbReference>
<evidence type="ECO:0000313" key="8">
    <source>
        <dbReference type="EMBL" id="KAH3890765.1"/>
    </source>
</evidence>
<dbReference type="GO" id="GO:1904825">
    <property type="term" value="P:protein localization to microtubule plus-end"/>
    <property type="evidence" value="ECO:0007669"/>
    <property type="project" value="TreeGrafter"/>
</dbReference>
<protein>
    <recommendedName>
        <fullName evidence="10">GAS2-like protein 1</fullName>
    </recommendedName>
</protein>
<dbReference type="GO" id="GO:0051015">
    <property type="term" value="F:actin filament binding"/>
    <property type="evidence" value="ECO:0007669"/>
    <property type="project" value="TreeGrafter"/>
</dbReference>
<feature type="compositionally biased region" description="Polar residues" evidence="5">
    <location>
        <begin position="1181"/>
        <end position="1202"/>
    </location>
</feature>
<feature type="compositionally biased region" description="Polar residues" evidence="5">
    <location>
        <begin position="581"/>
        <end position="590"/>
    </location>
</feature>
<keyword evidence="3" id="KW-0206">Cytoskeleton</keyword>
<keyword evidence="9" id="KW-1185">Reference proteome</keyword>
<evidence type="ECO:0000256" key="3">
    <source>
        <dbReference type="ARBA" id="ARBA00023212"/>
    </source>
</evidence>
<evidence type="ECO:0000259" key="6">
    <source>
        <dbReference type="PROSITE" id="PS50021"/>
    </source>
</evidence>
<feature type="region of interest" description="Disordered" evidence="5">
    <location>
        <begin position="683"/>
        <end position="745"/>
    </location>
</feature>
<dbReference type="SUPFAM" id="SSF47576">
    <property type="entry name" value="Calponin-homology domain, CH-domain"/>
    <property type="match status" value="1"/>
</dbReference>
<dbReference type="SMART" id="SM00033">
    <property type="entry name" value="CH"/>
    <property type="match status" value="1"/>
</dbReference>
<dbReference type="GO" id="GO:0005884">
    <property type="term" value="C:actin filament"/>
    <property type="evidence" value="ECO:0007669"/>
    <property type="project" value="TreeGrafter"/>
</dbReference>
<dbReference type="GO" id="GO:0001725">
    <property type="term" value="C:stress fiber"/>
    <property type="evidence" value="ECO:0007669"/>
    <property type="project" value="TreeGrafter"/>
</dbReference>
<feature type="compositionally biased region" description="Polar residues" evidence="5">
    <location>
        <begin position="279"/>
        <end position="289"/>
    </location>
</feature>
<keyword evidence="2" id="KW-0963">Cytoplasm</keyword>
<feature type="compositionally biased region" description="Polar residues" evidence="5">
    <location>
        <begin position="1061"/>
        <end position="1071"/>
    </location>
</feature>
<feature type="compositionally biased region" description="Polar residues" evidence="5">
    <location>
        <begin position="1228"/>
        <end position="1254"/>
    </location>
</feature>